<organism evidence="1 2">
    <name type="scientific">Sediminibacillus halophilus</name>
    <dbReference type="NCBI Taxonomy" id="482461"/>
    <lineage>
        <taxon>Bacteria</taxon>
        <taxon>Bacillati</taxon>
        <taxon>Bacillota</taxon>
        <taxon>Bacilli</taxon>
        <taxon>Bacillales</taxon>
        <taxon>Bacillaceae</taxon>
        <taxon>Sediminibacillus</taxon>
    </lineage>
</organism>
<keyword evidence="2" id="KW-1185">Reference proteome</keyword>
<dbReference type="Proteomes" id="UP000182347">
    <property type="component" value="Unassembled WGS sequence"/>
</dbReference>
<evidence type="ECO:0000313" key="1">
    <source>
        <dbReference type="EMBL" id="SDL94380.1"/>
    </source>
</evidence>
<protein>
    <submittedName>
        <fullName evidence="1">Uncharacterized protein</fullName>
    </submittedName>
</protein>
<accession>A0A1G9P6L4</accession>
<evidence type="ECO:0000313" key="2">
    <source>
        <dbReference type="Proteomes" id="UP000182347"/>
    </source>
</evidence>
<reference evidence="2" key="1">
    <citation type="submission" date="2016-10" db="EMBL/GenBank/DDBJ databases">
        <authorList>
            <person name="Varghese N."/>
            <person name="Submissions S."/>
        </authorList>
    </citation>
    <scope>NUCLEOTIDE SEQUENCE [LARGE SCALE GENOMIC DNA]</scope>
    <source>
        <strain evidence="2">CGMCC 1.6199</strain>
    </source>
</reference>
<gene>
    <name evidence="1" type="ORF">SAMN05216244_1309</name>
</gene>
<name>A0A1G9P6L4_9BACI</name>
<dbReference type="STRING" id="482461.SAMN05216244_1309"/>
<dbReference type="AlphaFoldDB" id="A0A1G9P6L4"/>
<proteinExistence type="predicted"/>
<dbReference type="EMBL" id="FNHF01000001">
    <property type="protein sequence ID" value="SDL94380.1"/>
    <property type="molecule type" value="Genomic_DNA"/>
</dbReference>
<sequence length="134" mass="15074">MILPWFINPKNNPAYSSRAFAWNSVMKLVFWVLLEKSSSLNEAGNGMLGVKKTLRVRKDNVCRESAKRWPDFVIDYSANSNGKNGMMEKQDILKRIGGRMSVVRSILELKMCGSVLRDLTEVFPPAGVSGSFRS</sequence>